<organism evidence="1 2">
    <name type="scientific">Tetragenococcus solitarius</name>
    <dbReference type="NCBI Taxonomy" id="71453"/>
    <lineage>
        <taxon>Bacteria</taxon>
        <taxon>Bacillati</taxon>
        <taxon>Bacillota</taxon>
        <taxon>Bacilli</taxon>
        <taxon>Lactobacillales</taxon>
        <taxon>Enterococcaceae</taxon>
        <taxon>Tetragenococcus</taxon>
    </lineage>
</organism>
<dbReference type="EMBL" id="BAAAXQ010000007">
    <property type="protein sequence ID" value="GAA3010105.1"/>
    <property type="molecule type" value="Genomic_DNA"/>
</dbReference>
<evidence type="ECO:0000313" key="1">
    <source>
        <dbReference type="EMBL" id="GAA3010105.1"/>
    </source>
</evidence>
<sequence length="65" mass="7932">MTHYHYGDHLEDRTQADNLITKSEFRKILEDRQYDQFALGEVWEFDVTDFNKVDYTELLKYLGRL</sequence>
<reference evidence="1 2" key="1">
    <citation type="journal article" date="2019" name="Int. J. Syst. Evol. Microbiol.">
        <title>The Global Catalogue of Microorganisms (GCM) 10K type strain sequencing project: providing services to taxonomists for standard genome sequencing and annotation.</title>
        <authorList>
            <consortium name="The Broad Institute Genomics Platform"/>
            <consortium name="The Broad Institute Genome Sequencing Center for Infectious Disease"/>
            <person name="Wu L."/>
            <person name="Ma J."/>
        </authorList>
    </citation>
    <scope>NUCLEOTIDE SEQUENCE [LARGE SCALE GENOMIC DNA]</scope>
    <source>
        <strain evidence="1 2">JCM 8736</strain>
    </source>
</reference>
<evidence type="ECO:0000313" key="2">
    <source>
        <dbReference type="Proteomes" id="UP001501577"/>
    </source>
</evidence>
<proteinExistence type="predicted"/>
<name>A0ABN3Y2H4_9ENTE</name>
<protein>
    <submittedName>
        <fullName evidence="1">Uncharacterized protein</fullName>
    </submittedName>
</protein>
<accession>A0ABN3Y2H4</accession>
<gene>
    <name evidence="1" type="ORF">GCM10019998_02770</name>
</gene>
<comment type="caution">
    <text evidence="1">The sequence shown here is derived from an EMBL/GenBank/DDBJ whole genome shotgun (WGS) entry which is preliminary data.</text>
</comment>
<keyword evidence="2" id="KW-1185">Reference proteome</keyword>
<dbReference type="Proteomes" id="UP001501577">
    <property type="component" value="Unassembled WGS sequence"/>
</dbReference>